<keyword evidence="9" id="KW-1185">Reference proteome</keyword>
<dbReference type="InterPro" id="IPR012936">
    <property type="entry name" value="Erv_C"/>
</dbReference>
<sequence length="396" mass="44483">MRQRHIVHDEETDVVPVSRPIARRLAEADLFPKPREDYQRKQTKYGAVVSLVTIVIMTLLVLWEGIAYLRGRDAYDTDVTIDASSSDDMQVNLDVLFPNLPCNRLSIDVIDATGTWQFDYSGAVHKLPCGIDRLSMYKGNQQDLELAGANQKNKEGKMCKKCPSALFREFPESWRASLQSICCNTCESVLAIFNETGKPAPNIEYIPQCLEQLSVRGRGCNVVGSLDLKKVPVTVVLGPRRTGAKYAFHDFIRLDTSHKINKLRIGNESVERFSENGIAEPLTGHESFATTYLETRYYVKVVPTTYRTKKSQDLKASTYEYSAQWSSRPIIPGMSGQVPAVLISFEPSALQVNNIFQRPPFTHFLVQLCGIVGGIFVILGFLDRCVEWCVTHMSST</sequence>
<evidence type="ECO:0000259" key="7">
    <source>
        <dbReference type="Pfam" id="PF13850"/>
    </source>
</evidence>
<feature type="domain" description="Endoplasmic reticulum vesicle transporter C-terminal" evidence="6">
    <location>
        <begin position="180"/>
        <end position="383"/>
    </location>
</feature>
<dbReference type="OrthoDB" id="270930at2759"/>
<evidence type="ECO:0000313" key="9">
    <source>
        <dbReference type="Proteomes" id="UP000037923"/>
    </source>
</evidence>
<evidence type="ECO:0000256" key="3">
    <source>
        <dbReference type="ARBA" id="ARBA00022989"/>
    </source>
</evidence>
<evidence type="ECO:0000256" key="5">
    <source>
        <dbReference type="SAM" id="Phobius"/>
    </source>
</evidence>
<keyword evidence="3 5" id="KW-1133">Transmembrane helix</keyword>
<feature type="transmembrane region" description="Helical" evidence="5">
    <location>
        <begin position="361"/>
        <end position="382"/>
    </location>
</feature>
<keyword evidence="4 5" id="KW-0472">Membrane</keyword>
<comment type="subcellular location">
    <subcellularLocation>
        <location evidence="1">Membrane</location>
    </subcellularLocation>
</comment>
<dbReference type="EMBL" id="LGTL01000018">
    <property type="protein sequence ID" value="KPA76883.1"/>
    <property type="molecule type" value="Genomic_DNA"/>
</dbReference>
<dbReference type="GO" id="GO:0030134">
    <property type="term" value="C:COPII-coated ER to Golgi transport vesicle"/>
    <property type="evidence" value="ECO:0007669"/>
    <property type="project" value="TreeGrafter"/>
</dbReference>
<dbReference type="Pfam" id="PF13850">
    <property type="entry name" value="ERGIC_N"/>
    <property type="match status" value="1"/>
</dbReference>
<evidence type="ECO:0000259" key="6">
    <source>
        <dbReference type="Pfam" id="PF07970"/>
    </source>
</evidence>
<keyword evidence="2 5" id="KW-0812">Transmembrane</keyword>
<dbReference type="Proteomes" id="UP000037923">
    <property type="component" value="Unassembled WGS sequence"/>
</dbReference>
<protein>
    <submittedName>
        <fullName evidence="8">Uncharacterized protein</fullName>
    </submittedName>
</protein>
<reference evidence="8 9" key="1">
    <citation type="submission" date="2015-07" db="EMBL/GenBank/DDBJ databases">
        <title>High-quality genome of monoxenous trypanosomatid Leptomonas pyrrhocoris.</title>
        <authorList>
            <person name="Flegontov P."/>
            <person name="Butenko A."/>
            <person name="Firsov S."/>
            <person name="Vlcek C."/>
            <person name="Logacheva M.D."/>
            <person name="Field M."/>
            <person name="Filatov D."/>
            <person name="Flegontova O."/>
            <person name="Gerasimov E."/>
            <person name="Jackson A.P."/>
            <person name="Kelly S."/>
            <person name="Opperdoes F."/>
            <person name="O'Reilly A."/>
            <person name="Votypka J."/>
            <person name="Yurchenko V."/>
            <person name="Lukes J."/>
        </authorList>
    </citation>
    <scope>NUCLEOTIDE SEQUENCE [LARGE SCALE GENOMIC DNA]</scope>
    <source>
        <strain evidence="8">H10</strain>
    </source>
</reference>
<evidence type="ECO:0000256" key="2">
    <source>
        <dbReference type="ARBA" id="ARBA00022692"/>
    </source>
</evidence>
<accession>A0A0M9FVK2</accession>
<dbReference type="GO" id="GO:0005783">
    <property type="term" value="C:endoplasmic reticulum"/>
    <property type="evidence" value="ECO:0007669"/>
    <property type="project" value="TreeGrafter"/>
</dbReference>
<evidence type="ECO:0000313" key="8">
    <source>
        <dbReference type="EMBL" id="KPA76883.1"/>
    </source>
</evidence>
<organism evidence="8 9">
    <name type="scientific">Leptomonas pyrrhocoris</name>
    <name type="common">Firebug parasite</name>
    <dbReference type="NCBI Taxonomy" id="157538"/>
    <lineage>
        <taxon>Eukaryota</taxon>
        <taxon>Discoba</taxon>
        <taxon>Euglenozoa</taxon>
        <taxon>Kinetoplastea</taxon>
        <taxon>Metakinetoplastina</taxon>
        <taxon>Trypanosomatida</taxon>
        <taxon>Trypanosomatidae</taxon>
        <taxon>Leishmaniinae</taxon>
        <taxon>Leptomonas</taxon>
    </lineage>
</organism>
<dbReference type="RefSeq" id="XP_015655322.1">
    <property type="nucleotide sequence ID" value="XM_015805845.1"/>
</dbReference>
<dbReference type="AlphaFoldDB" id="A0A0M9FVK2"/>
<dbReference type="GO" id="GO:0016020">
    <property type="term" value="C:membrane"/>
    <property type="evidence" value="ECO:0007669"/>
    <property type="project" value="UniProtKB-SubCell"/>
</dbReference>
<dbReference type="GeneID" id="26907562"/>
<gene>
    <name evidence="8" type="ORF">ABB37_07276</name>
</gene>
<name>A0A0M9FVK2_LEPPY</name>
<feature type="transmembrane region" description="Helical" evidence="5">
    <location>
        <begin position="45"/>
        <end position="63"/>
    </location>
</feature>
<evidence type="ECO:0000256" key="1">
    <source>
        <dbReference type="ARBA" id="ARBA00004370"/>
    </source>
</evidence>
<dbReference type="PANTHER" id="PTHR10984:SF27">
    <property type="match status" value="1"/>
</dbReference>
<feature type="domain" description="Endoplasmic reticulum vesicle transporter N-terminal" evidence="7">
    <location>
        <begin position="26"/>
        <end position="117"/>
    </location>
</feature>
<comment type="caution">
    <text evidence="8">The sequence shown here is derived from an EMBL/GenBank/DDBJ whole genome shotgun (WGS) entry which is preliminary data.</text>
</comment>
<evidence type="ECO:0000256" key="4">
    <source>
        <dbReference type="ARBA" id="ARBA00023136"/>
    </source>
</evidence>
<dbReference type="VEuPathDB" id="TriTrypDB:LpyrH10_18_0030"/>
<proteinExistence type="predicted"/>
<dbReference type="InterPro" id="IPR045888">
    <property type="entry name" value="Erv"/>
</dbReference>
<dbReference type="InterPro" id="IPR039542">
    <property type="entry name" value="Erv_N"/>
</dbReference>
<dbReference type="Pfam" id="PF07970">
    <property type="entry name" value="COPIIcoated_ERV"/>
    <property type="match status" value="1"/>
</dbReference>
<dbReference type="OMA" id="ISGERHY"/>
<dbReference type="PANTHER" id="PTHR10984">
    <property type="entry name" value="ENDOPLASMIC RETICULUM-GOLGI INTERMEDIATE COMPARTMENT PROTEIN"/>
    <property type="match status" value="1"/>
</dbReference>